<dbReference type="Proteomes" id="UP000237916">
    <property type="component" value="Unassembled WGS sequence"/>
</dbReference>
<feature type="domain" description="HTH lysR-type" evidence="5">
    <location>
        <begin position="1"/>
        <end position="58"/>
    </location>
</feature>
<dbReference type="InterPro" id="IPR005119">
    <property type="entry name" value="LysR_subst-bd"/>
</dbReference>
<proteinExistence type="inferred from homology"/>
<dbReference type="Gene3D" id="1.10.10.10">
    <property type="entry name" value="Winged helix-like DNA-binding domain superfamily/Winged helix DNA-binding domain"/>
    <property type="match status" value="1"/>
</dbReference>
<comment type="caution">
    <text evidence="6">The sequence shown here is derived from an EMBL/GenBank/DDBJ whole genome shotgun (WGS) entry which is preliminary data.</text>
</comment>
<evidence type="ECO:0000256" key="3">
    <source>
        <dbReference type="ARBA" id="ARBA00023125"/>
    </source>
</evidence>
<dbReference type="OrthoDB" id="108771at2"/>
<keyword evidence="4" id="KW-0804">Transcription</keyword>
<reference evidence="6 7" key="1">
    <citation type="submission" date="2018-01" db="EMBL/GenBank/DDBJ databases">
        <title>Draft genome sequences of clinical isolates and type strains of oral Veillonella including Veillonella infantum sp., nov.</title>
        <authorList>
            <person name="Mashima I."/>
            <person name="Liao Y.-C."/>
            <person name="Sabharwal A."/>
            <person name="Haase E.M."/>
            <person name="Nakazawa F."/>
            <person name="Scannapieco F.A."/>
        </authorList>
    </citation>
    <scope>NUCLEOTIDE SEQUENCE [LARGE SCALE GENOMIC DNA]</scope>
    <source>
        <strain evidence="6 7">JCM 15641</strain>
    </source>
</reference>
<dbReference type="Pfam" id="PF00126">
    <property type="entry name" value="HTH_1"/>
    <property type="match status" value="1"/>
</dbReference>
<dbReference type="EMBL" id="PPDB01000001">
    <property type="protein sequence ID" value="PQL21003.1"/>
    <property type="molecule type" value="Genomic_DNA"/>
</dbReference>
<organism evidence="6 7">
    <name type="scientific">Veillonella denticariosi JCM 15641</name>
    <dbReference type="NCBI Taxonomy" id="1298594"/>
    <lineage>
        <taxon>Bacteria</taxon>
        <taxon>Bacillati</taxon>
        <taxon>Bacillota</taxon>
        <taxon>Negativicutes</taxon>
        <taxon>Veillonellales</taxon>
        <taxon>Veillonellaceae</taxon>
        <taxon>Veillonella</taxon>
    </lineage>
</organism>
<evidence type="ECO:0000313" key="6">
    <source>
        <dbReference type="EMBL" id="PQL21003.1"/>
    </source>
</evidence>
<keyword evidence="2" id="KW-0805">Transcription regulation</keyword>
<dbReference type="STRING" id="1298594.GCA_001312465_01317"/>
<evidence type="ECO:0000256" key="1">
    <source>
        <dbReference type="ARBA" id="ARBA00009437"/>
    </source>
</evidence>
<evidence type="ECO:0000256" key="4">
    <source>
        <dbReference type="ARBA" id="ARBA00023163"/>
    </source>
</evidence>
<dbReference type="PANTHER" id="PTHR30346:SF0">
    <property type="entry name" value="HCA OPERON TRANSCRIPTIONAL ACTIVATOR HCAR"/>
    <property type="match status" value="1"/>
</dbReference>
<dbReference type="GO" id="GO:0003677">
    <property type="term" value="F:DNA binding"/>
    <property type="evidence" value="ECO:0007669"/>
    <property type="project" value="UniProtKB-KW"/>
</dbReference>
<dbReference type="PROSITE" id="PS50931">
    <property type="entry name" value="HTH_LYSR"/>
    <property type="match status" value="1"/>
</dbReference>
<dbReference type="SUPFAM" id="SSF53850">
    <property type="entry name" value="Periplasmic binding protein-like II"/>
    <property type="match status" value="1"/>
</dbReference>
<dbReference type="PRINTS" id="PR00039">
    <property type="entry name" value="HTHLYSR"/>
</dbReference>
<dbReference type="PANTHER" id="PTHR30346">
    <property type="entry name" value="TRANSCRIPTIONAL DUAL REGULATOR HCAR-RELATED"/>
    <property type="match status" value="1"/>
</dbReference>
<dbReference type="GO" id="GO:0003700">
    <property type="term" value="F:DNA-binding transcription factor activity"/>
    <property type="evidence" value="ECO:0007669"/>
    <property type="project" value="InterPro"/>
</dbReference>
<comment type="similarity">
    <text evidence="1">Belongs to the LysR transcriptional regulatory family.</text>
</comment>
<dbReference type="InterPro" id="IPR036388">
    <property type="entry name" value="WH-like_DNA-bd_sf"/>
</dbReference>
<evidence type="ECO:0000259" key="5">
    <source>
        <dbReference type="PROSITE" id="PS50931"/>
    </source>
</evidence>
<evidence type="ECO:0000256" key="2">
    <source>
        <dbReference type="ARBA" id="ARBA00023015"/>
    </source>
</evidence>
<accession>A0A2S7ZCJ2</accession>
<dbReference type="GO" id="GO:0032993">
    <property type="term" value="C:protein-DNA complex"/>
    <property type="evidence" value="ECO:0007669"/>
    <property type="project" value="TreeGrafter"/>
</dbReference>
<keyword evidence="3" id="KW-0238">DNA-binding</keyword>
<gene>
    <name evidence="6" type="ORF">VEHSUH05_00835</name>
</gene>
<protein>
    <submittedName>
        <fullName evidence="6">LysR family transcriptional regulator</fullName>
    </submittedName>
</protein>
<name>A0A2S7ZCJ2_9FIRM</name>
<dbReference type="Gene3D" id="3.40.190.10">
    <property type="entry name" value="Periplasmic binding protein-like II"/>
    <property type="match status" value="2"/>
</dbReference>
<dbReference type="RefSeq" id="WP_105090448.1">
    <property type="nucleotide sequence ID" value="NZ_PPDB01000001.1"/>
</dbReference>
<dbReference type="InterPro" id="IPR036390">
    <property type="entry name" value="WH_DNA-bd_sf"/>
</dbReference>
<dbReference type="AlphaFoldDB" id="A0A2S7ZCJ2"/>
<dbReference type="InterPro" id="IPR000847">
    <property type="entry name" value="LysR_HTH_N"/>
</dbReference>
<evidence type="ECO:0000313" key="7">
    <source>
        <dbReference type="Proteomes" id="UP000237916"/>
    </source>
</evidence>
<dbReference type="SUPFAM" id="SSF46785">
    <property type="entry name" value="Winged helix' DNA-binding domain"/>
    <property type="match status" value="1"/>
</dbReference>
<dbReference type="FunFam" id="1.10.10.10:FF:000001">
    <property type="entry name" value="LysR family transcriptional regulator"/>
    <property type="match status" value="1"/>
</dbReference>
<dbReference type="Pfam" id="PF03466">
    <property type="entry name" value="LysR_substrate"/>
    <property type="match status" value="1"/>
</dbReference>
<sequence>MLLKQLEYFVSVVENNSFTQAANEQYISQSAISQQIKALETGLGVELIVREKRSFHLTPAGQYLYRTGKKLLERFHDITVETTRIGTDARVSLRIGYLNRYSGVVLQQTVIRMAKCHKNLDIRMYSGSHEELYGMLQDRRVDVVFNDQWQVLADIYDTHLVGTARSVIEVPQGYTTAESIDIKQIDDVPLILVCRGKYTLGEEEHYRKAIGYNGAFAYARTLEEARYLVAGNQGLLLLDCFERLTEPMQGIERKQVTNHGHVIEKQYFFISQLNQTNTYINIFSGMFKHILDELSVEKNR</sequence>
<keyword evidence="7" id="KW-1185">Reference proteome</keyword>